<keyword evidence="5" id="KW-1185">Reference proteome</keyword>
<dbReference type="NCBIfam" id="TIGR03696">
    <property type="entry name" value="Rhs_assc_core"/>
    <property type="match status" value="1"/>
</dbReference>
<dbReference type="InterPro" id="IPR006530">
    <property type="entry name" value="YD"/>
</dbReference>
<dbReference type="Gene3D" id="2.60.120.380">
    <property type="match status" value="2"/>
</dbReference>
<gene>
    <name evidence="4" type="ORF">ACFP1B_00040</name>
</gene>
<dbReference type="SUPFAM" id="SSF51294">
    <property type="entry name" value="Hedgehog/intein (Hint) domain"/>
    <property type="match status" value="1"/>
</dbReference>
<dbReference type="PRINTS" id="PR00394">
    <property type="entry name" value="RHSPROTEIN"/>
</dbReference>
<dbReference type="InterPro" id="IPR003587">
    <property type="entry name" value="Hint_dom_N"/>
</dbReference>
<dbReference type="SMART" id="SM00306">
    <property type="entry name" value="HintN"/>
    <property type="match status" value="1"/>
</dbReference>
<dbReference type="Pfam" id="PF05593">
    <property type="entry name" value="RHS_repeat"/>
    <property type="match status" value="4"/>
</dbReference>
<dbReference type="InterPro" id="IPR002909">
    <property type="entry name" value="IPT_dom"/>
</dbReference>
<organism evidence="4 5">
    <name type="scientific">Streptomyces pulveraceus</name>
    <dbReference type="NCBI Taxonomy" id="68258"/>
    <lineage>
        <taxon>Bacteria</taxon>
        <taxon>Bacillati</taxon>
        <taxon>Actinomycetota</taxon>
        <taxon>Actinomycetes</taxon>
        <taxon>Kitasatosporales</taxon>
        <taxon>Streptomycetaceae</taxon>
        <taxon>Streptomyces</taxon>
    </lineage>
</organism>
<dbReference type="InterPro" id="IPR031325">
    <property type="entry name" value="RHS_repeat"/>
</dbReference>
<dbReference type="InterPro" id="IPR036844">
    <property type="entry name" value="Hint_dom_sf"/>
</dbReference>
<comment type="caution">
    <text evidence="4">The sequence shown here is derived from an EMBL/GenBank/DDBJ whole genome shotgun (WGS) entry which is preliminary data.</text>
</comment>
<dbReference type="PROSITE" id="PS50817">
    <property type="entry name" value="INTEIN_N_TER"/>
    <property type="match status" value="1"/>
</dbReference>
<dbReference type="PANTHER" id="PTHR32305">
    <property type="match status" value="1"/>
</dbReference>
<dbReference type="EMBL" id="JBHSPU010000001">
    <property type="protein sequence ID" value="MFC5911832.1"/>
    <property type="molecule type" value="Genomic_DNA"/>
</dbReference>
<name>A0ABW1GD34_9ACTN</name>
<dbReference type="Proteomes" id="UP001596200">
    <property type="component" value="Unassembled WGS sequence"/>
</dbReference>
<keyword evidence="1" id="KW-0677">Repeat</keyword>
<dbReference type="NCBIfam" id="TIGR01643">
    <property type="entry name" value="YD_repeat_2x"/>
    <property type="match status" value="4"/>
</dbReference>
<dbReference type="SUPFAM" id="SSF81296">
    <property type="entry name" value="E set domains"/>
    <property type="match status" value="2"/>
</dbReference>
<proteinExistence type="predicted"/>
<dbReference type="Pfam" id="PF25023">
    <property type="entry name" value="TEN_YD-shell"/>
    <property type="match status" value="2"/>
</dbReference>
<evidence type="ECO:0000259" key="3">
    <source>
        <dbReference type="SMART" id="SM00306"/>
    </source>
</evidence>
<dbReference type="Pfam" id="PF07591">
    <property type="entry name" value="PT-HINT"/>
    <property type="match status" value="1"/>
</dbReference>
<dbReference type="Gene3D" id="2.60.40.10">
    <property type="entry name" value="Immunoglobulins"/>
    <property type="match status" value="2"/>
</dbReference>
<evidence type="ECO:0000313" key="5">
    <source>
        <dbReference type="Proteomes" id="UP001596200"/>
    </source>
</evidence>
<dbReference type="PANTHER" id="PTHR32305:SF15">
    <property type="entry name" value="PROTEIN RHSA-RELATED"/>
    <property type="match status" value="1"/>
</dbReference>
<dbReference type="InterPro" id="IPR056823">
    <property type="entry name" value="TEN-like_YD-shell"/>
</dbReference>
<dbReference type="InterPro" id="IPR050708">
    <property type="entry name" value="T6SS_VgrG/RHS"/>
</dbReference>
<dbReference type="InterPro" id="IPR006141">
    <property type="entry name" value="Intein_N"/>
</dbReference>
<feature type="compositionally biased region" description="Low complexity" evidence="2">
    <location>
        <begin position="84"/>
        <end position="105"/>
    </location>
</feature>
<feature type="compositionally biased region" description="Polar residues" evidence="2">
    <location>
        <begin position="1752"/>
        <end position="1762"/>
    </location>
</feature>
<dbReference type="Pfam" id="PF01833">
    <property type="entry name" value="TIG"/>
    <property type="match status" value="2"/>
</dbReference>
<dbReference type="InterPro" id="IPR030934">
    <property type="entry name" value="Intein_C"/>
</dbReference>
<dbReference type="InterPro" id="IPR045351">
    <property type="entry name" value="DUF6531"/>
</dbReference>
<reference evidence="5" key="1">
    <citation type="journal article" date="2019" name="Int. J. Syst. Evol. Microbiol.">
        <title>The Global Catalogue of Microorganisms (GCM) 10K type strain sequencing project: providing services to taxonomists for standard genome sequencing and annotation.</title>
        <authorList>
            <consortium name="The Broad Institute Genomics Platform"/>
            <consortium name="The Broad Institute Genome Sequencing Center for Infectious Disease"/>
            <person name="Wu L."/>
            <person name="Ma J."/>
        </authorList>
    </citation>
    <scope>NUCLEOTIDE SEQUENCE [LARGE SCALE GENOMIC DNA]</scope>
    <source>
        <strain evidence="5">JCM 4147</strain>
    </source>
</reference>
<feature type="region of interest" description="Disordered" evidence="2">
    <location>
        <begin position="1752"/>
        <end position="1775"/>
    </location>
</feature>
<feature type="domain" description="Hint" evidence="3">
    <location>
        <begin position="2413"/>
        <end position="2518"/>
    </location>
</feature>
<feature type="region of interest" description="Disordered" evidence="2">
    <location>
        <begin position="63"/>
        <end position="129"/>
    </location>
</feature>
<dbReference type="CDD" id="cd00081">
    <property type="entry name" value="Hint"/>
    <property type="match status" value="1"/>
</dbReference>
<dbReference type="Pfam" id="PF20148">
    <property type="entry name" value="DUF6531"/>
    <property type="match status" value="1"/>
</dbReference>
<dbReference type="PROSITE" id="PS50818">
    <property type="entry name" value="INTEIN_C_TER"/>
    <property type="match status" value="1"/>
</dbReference>
<accession>A0ABW1GD34</accession>
<evidence type="ECO:0000256" key="2">
    <source>
        <dbReference type="SAM" id="MobiDB-lite"/>
    </source>
</evidence>
<dbReference type="Gene3D" id="2.180.10.10">
    <property type="entry name" value="RHS repeat-associated core"/>
    <property type="match status" value="3"/>
</dbReference>
<dbReference type="NCBIfam" id="TIGR01443">
    <property type="entry name" value="intein_Cterm"/>
    <property type="match status" value="1"/>
</dbReference>
<sequence length="2676" mass="280604">MCVGCDGLHGECGLRGPVVACVIVLGGDAVRVRGERFGVRLSTRLRSLAVGVLVLALAGGAVSAEAAPDPSRSPVPGSSASTRAEGAPSEAPGGLPSGSPSSSAPPSKPSRPETTAPKREAGAADAPTTSDAVYAYDAAGRLVGVTDPGGETARYRYDEAGNRLGVDRFASSTLSVLSVVPVRAAAGAKVTLSGTGFSTTASDNAVSFGDKAATVTSATATRLVVTVPAGAADGKVSVTVGSSSASSVESFAVASSGPVVSEMDPVSGAPGTQVVLTGSGFASAATDNVVRFNGGTLGELVGVTATSVTVKVPEGATTGRVQVETPDGIATVPSNFRITAGSDDGTFETTVRTSVTDDTPPTVAVTTPGKRAQVLFDAEQGDDIGFGVTESTFNANLTLRLYNPQGVQVGGAGSVGSAGGAWQAHDLATSGTYSLVVDPGPSNIGAATVTVSKAFGGVLDLLAPPADTPMLRVGQEGHWTLSGTKGESLGIGIDATGMAKGASMRVDLLGPDGKSVDVAYVSGGSTGRLDVDALPTSDRYDLWLDPANGATGTTKVTGSHYVDAGQLAVTGPDTELTIARPGQSGIAHFSAQLGGHISLGAKSQGFPSYTSIEVRGPDGKVVESSFIASAESTSEWDSPALTSSGTYTLVLRPQNIGTGKLTLTLSNPTVAPELTTTGPPADVTIDRCGQNAESTFQATAGDDLSLSFSGNTFTTFSSVTVLAPSGAKVIDGATLSVGPARTFQLPDLPETGLYRVEIDPYKGATGTFKLALSADVVSALTVDGAAQSAAITRPGQQIRAEFTAPDAKVFGFALTDSTLAESGDAYLVGPAGGEGTYLGYVSAHSPVAFYITGVTPGATYAVVITPDNVATGAVKLWLSNPVTAGELSAAQPTADGDITRPGQQLEFTYNAAAGDGAAIVFSDSTLTEVARVAHWAPGAAEDERLGYISGAAFDGALRAPLAAGTHKVLLQPDEPATGHVKATLLPDADGGALIVDGGRKTASVGTAGQNAHYTFDGTKGQKLTLGLDTPPSDWELSLWGPDGKWLYDAAYMNGTTVTKALSALPATGTYTLTVNPWSSRTGTFNLGLTTTLTAAPAAVKDRANTTSDPGGATKTAAASAGILPQGPDAWQPGTANLKGRDWITARGRAPKAPARLRAPPGTTALTGRVLRLDGRPLADVTVRVGGKRGHTDGKGRFLLTGIDEDATTLVVDGASANTGQRQYGRFDIRIHPRAGRSTDLGFPVWLTPLDTKHTVTFDAPAKKDITLTTPQIPGLEVRIPKGSVVRDENGKAVTELGITAIPIDRPPFPLPRNSVVPVYFTVQPGGTTVFPKGAQIVYPNYTHEAPGARVDFMDYDPKGKGWHVYGHGQVSPDGRQVVPDADTRVWAFHGAMFNVADLVPWDLTGLKDVIDWLSGDPVDLATGQLTDSRTDLGVSDPLVSAEVNRTYWQGDTHPRAFGIGRDLSYNAFLHSEKQYEQVDLYLPGGQKIHFTRTSPGTGYIDAVFEPLDTPTAFRGSRIVYVNNQWELRFRDGSVWVFPLYSPLKEIRDRHGNALKLTRLSGNKGEITRITTPGGRWISLAYDTKHRVHEARDNTGRTTVYEYDSAGRLIKVTDPADKVSRYTYDGSSNRILTATDARDITYMTNSFYPDGRVKDQVLTEGAKYSFAYTQTGTGRITSTEVTQPGGAIRRVEFDAAGYGVLDIAAHGSSLERRTQYVRGPNHRIDAVIDPYGRRTELTYDANGHVTRSVEQAGTANARSSGTATFDGPFDQPSRATDPLGNETVFGYDAQGNLQTVTDPEHRKSTLAYASDGQLTSVTDNADAVTEFTYRNGDLISVKDAEGRVSRQFTDAAGRVSALDDTAGSLTTVVYDKLNQPRKVTDPLGRSTGFDYDENGNLTALTDARNNTARWEYDDADRPRTATDAMGAQAMFEYDAAGLLRKATSRSGKIALATYDLLGRAKTAQYGVDIAGQAESSVSYDYDGHDLLKQINDSQAGNQSFAYDIYDRPKTVTGPSGAVSYDYDAADRRKTMTAGGQTTSYGFDTAGILTSITSGTQEIGFELDAVGREKTATMPGGITRTTGYDKTGTITSIAYARGTSDIGDLHYTRDERALQTGLTGSLANVALPAAETGSVFGKDNRLTTFNGRSFTYDADGQLKTDGVRDYTWNARGQLSGLTRAGQSSSFGYDALGTRSTRTVGGTTNKFLTDGSNPLVEQNGTGDTTATVATSGLDEFLTRTENGATQVYLTDALGSVIGLADSDGTVATKYAYDPNGQATTTGTASSNPYTFTGRENDGTGLLYYRDRYYDPETGRFISQDPIGQAGGTNLYQYALSSPTTYTDPTGDNPMIAACAVGGLVDGGLDWAFQRLSGRKVNWGQVGNAALTGCMMGMAGEALSAFMAARGTLRYTGCLPRNSFTPDTPVVLADGTTKPIKDIGIGDKVLATDPETGETGPRTVTALIEGSGQKQLVDLTIDTGNARNAKTSNITATEGHPFWVPELHQWVEAGSLKAGQWLRTSSGTWIQITAIQHRAQSTKVYNLTVDDLHTYYVLAGGTSLLVHNSGGCPEIGPGWFPYGSGKVPSGWSGPSMTRKFKRNDSKQGFVWRARKGQDSVRIDKGDPNSQWGSQQVDHVIINSGGRIVGRGGQLLPAGARIQDYPVEAHVPLSEWQAWRNWNAP</sequence>
<protein>
    <submittedName>
        <fullName evidence="4">Polymorphic toxin-type HINT domain-containing protein</fullName>
    </submittedName>
</protein>
<evidence type="ECO:0000313" key="4">
    <source>
        <dbReference type="EMBL" id="MFC5911832.1"/>
    </source>
</evidence>
<evidence type="ECO:0000256" key="1">
    <source>
        <dbReference type="ARBA" id="ARBA00022737"/>
    </source>
</evidence>
<dbReference type="Gene3D" id="2.170.16.10">
    <property type="entry name" value="Hedgehog/Intein (Hint) domain"/>
    <property type="match status" value="1"/>
</dbReference>
<dbReference type="InterPro" id="IPR013783">
    <property type="entry name" value="Ig-like_fold"/>
</dbReference>
<dbReference type="InterPro" id="IPR022385">
    <property type="entry name" value="Rhs_assc_core"/>
</dbReference>
<dbReference type="InterPro" id="IPR014756">
    <property type="entry name" value="Ig_E-set"/>
</dbReference>